<proteinExistence type="predicted"/>
<organism evidence="1 2">
    <name type="scientific">Clostridium grantii DSM 8605</name>
    <dbReference type="NCBI Taxonomy" id="1121316"/>
    <lineage>
        <taxon>Bacteria</taxon>
        <taxon>Bacillati</taxon>
        <taxon>Bacillota</taxon>
        <taxon>Clostridia</taxon>
        <taxon>Eubacteriales</taxon>
        <taxon>Clostridiaceae</taxon>
        <taxon>Clostridium</taxon>
    </lineage>
</organism>
<sequence>MANTFTLTMTSIALDAISIELGSTASTTLIDSMIKIRKFNGSTFDDYTDFTVSGASDTVATINPNTDFSQTDMILIQIQDGTDYSDRVLVDFAQDYDETNHDADYKYELPAQTGSYKIQLDTVNGTDFSTVESAAFAVGNAPTGATVSIAKDYLVKYTGQVLDVIVTLTGTDIPAGNYEVSIDADLQ</sequence>
<dbReference type="Proteomes" id="UP000184447">
    <property type="component" value="Unassembled WGS sequence"/>
</dbReference>
<dbReference type="RefSeq" id="WP_073338410.1">
    <property type="nucleotide sequence ID" value="NZ_FQXM01000010.1"/>
</dbReference>
<evidence type="ECO:0000313" key="2">
    <source>
        <dbReference type="Proteomes" id="UP000184447"/>
    </source>
</evidence>
<keyword evidence="2" id="KW-1185">Reference proteome</keyword>
<dbReference type="AlphaFoldDB" id="A0A1M5V6N6"/>
<evidence type="ECO:0000313" key="1">
    <source>
        <dbReference type="EMBL" id="SHH70942.1"/>
    </source>
</evidence>
<dbReference type="STRING" id="1121316.SAMN02745207_02128"/>
<protein>
    <submittedName>
        <fullName evidence="1">Uncharacterized protein</fullName>
    </submittedName>
</protein>
<accession>A0A1M5V6N6</accession>
<dbReference type="OrthoDB" id="9842780at2"/>
<gene>
    <name evidence="1" type="ORF">SAMN02745207_02128</name>
</gene>
<dbReference type="EMBL" id="FQXM01000010">
    <property type="protein sequence ID" value="SHH70942.1"/>
    <property type="molecule type" value="Genomic_DNA"/>
</dbReference>
<name>A0A1M5V6N6_9CLOT</name>
<reference evidence="1 2" key="1">
    <citation type="submission" date="2016-11" db="EMBL/GenBank/DDBJ databases">
        <authorList>
            <person name="Jaros S."/>
            <person name="Januszkiewicz K."/>
            <person name="Wedrychowicz H."/>
        </authorList>
    </citation>
    <scope>NUCLEOTIDE SEQUENCE [LARGE SCALE GENOMIC DNA]</scope>
    <source>
        <strain evidence="1 2">DSM 8605</strain>
    </source>
</reference>